<evidence type="ECO:0000256" key="2">
    <source>
        <dbReference type="ARBA" id="ARBA00023125"/>
    </source>
</evidence>
<keyword evidence="3" id="KW-0804">Transcription</keyword>
<dbReference type="EMBL" id="WUUQ01000002">
    <property type="protein sequence ID" value="MXQ73635.1"/>
    <property type="molecule type" value="Genomic_DNA"/>
</dbReference>
<dbReference type="Pfam" id="PF01047">
    <property type="entry name" value="MarR"/>
    <property type="match status" value="1"/>
</dbReference>
<dbReference type="Gene3D" id="1.10.10.10">
    <property type="entry name" value="Winged helix-like DNA-binding domain superfamily/Winged helix DNA-binding domain"/>
    <property type="match status" value="1"/>
</dbReference>
<comment type="caution">
    <text evidence="5">The sequence shown here is derived from an EMBL/GenBank/DDBJ whole genome shotgun (WGS) entry which is preliminary data.</text>
</comment>
<evidence type="ECO:0000259" key="4">
    <source>
        <dbReference type="PROSITE" id="PS50995"/>
    </source>
</evidence>
<dbReference type="PANTHER" id="PTHR42756">
    <property type="entry name" value="TRANSCRIPTIONAL REGULATOR, MARR"/>
    <property type="match status" value="1"/>
</dbReference>
<proteinExistence type="predicted"/>
<dbReference type="SMART" id="SM00347">
    <property type="entry name" value="HTH_MARR"/>
    <property type="match status" value="1"/>
</dbReference>
<dbReference type="PRINTS" id="PR00598">
    <property type="entry name" value="HTHMARR"/>
</dbReference>
<keyword evidence="2" id="KW-0238">DNA-binding</keyword>
<keyword evidence="6" id="KW-1185">Reference proteome</keyword>
<dbReference type="PROSITE" id="PS50995">
    <property type="entry name" value="HTH_MARR_2"/>
    <property type="match status" value="1"/>
</dbReference>
<dbReference type="InterPro" id="IPR000835">
    <property type="entry name" value="HTH_MarR-typ"/>
</dbReference>
<dbReference type="GO" id="GO:0003700">
    <property type="term" value="F:DNA-binding transcription factor activity"/>
    <property type="evidence" value="ECO:0007669"/>
    <property type="project" value="InterPro"/>
</dbReference>
<evidence type="ECO:0000313" key="6">
    <source>
        <dbReference type="Proteomes" id="UP000434036"/>
    </source>
</evidence>
<dbReference type="PANTHER" id="PTHR42756:SF1">
    <property type="entry name" value="TRANSCRIPTIONAL REPRESSOR OF EMRAB OPERON"/>
    <property type="match status" value="1"/>
</dbReference>
<name>A0A6N8U7X6_9FIRM</name>
<protein>
    <submittedName>
        <fullName evidence="5">MarR family transcriptional regulator</fullName>
    </submittedName>
</protein>
<dbReference type="Proteomes" id="UP000434036">
    <property type="component" value="Unassembled WGS sequence"/>
</dbReference>
<keyword evidence="1" id="KW-0805">Transcription regulation</keyword>
<evidence type="ECO:0000256" key="3">
    <source>
        <dbReference type="ARBA" id="ARBA00023163"/>
    </source>
</evidence>
<evidence type="ECO:0000256" key="1">
    <source>
        <dbReference type="ARBA" id="ARBA00023015"/>
    </source>
</evidence>
<feature type="domain" description="HTH marR-type" evidence="4">
    <location>
        <begin position="1"/>
        <end position="134"/>
    </location>
</feature>
<evidence type="ECO:0000313" key="5">
    <source>
        <dbReference type="EMBL" id="MXQ73635.1"/>
    </source>
</evidence>
<reference evidence="5 6" key="2">
    <citation type="submission" date="2020-01" db="EMBL/GenBank/DDBJ databases">
        <title>Clostridiaceae sp. nov. isolated from the gut of human by culturomics.</title>
        <authorList>
            <person name="Chang Y."/>
        </authorList>
    </citation>
    <scope>NUCLEOTIDE SEQUENCE [LARGE SCALE GENOMIC DNA]</scope>
    <source>
        <strain evidence="5 6">DONG20-135</strain>
    </source>
</reference>
<reference evidence="5 6" key="1">
    <citation type="submission" date="2019-12" db="EMBL/GenBank/DDBJ databases">
        <authorList>
            <person name="Yang R."/>
        </authorList>
    </citation>
    <scope>NUCLEOTIDE SEQUENCE [LARGE SCALE GENOMIC DNA]</scope>
    <source>
        <strain evidence="5 6">DONG20-135</strain>
    </source>
</reference>
<accession>A0A6N8U7X6</accession>
<dbReference type="InterPro" id="IPR036388">
    <property type="entry name" value="WH-like_DNA-bd_sf"/>
</dbReference>
<dbReference type="SUPFAM" id="SSF46785">
    <property type="entry name" value="Winged helix' DNA-binding domain"/>
    <property type="match status" value="1"/>
</dbReference>
<dbReference type="InterPro" id="IPR036390">
    <property type="entry name" value="WH_DNA-bd_sf"/>
</dbReference>
<dbReference type="GO" id="GO:0003677">
    <property type="term" value="F:DNA binding"/>
    <property type="evidence" value="ECO:0007669"/>
    <property type="project" value="UniProtKB-KW"/>
</dbReference>
<dbReference type="AlphaFoldDB" id="A0A6N8U7X6"/>
<gene>
    <name evidence="5" type="ORF">GSF08_06765</name>
</gene>
<organism evidence="5 6">
    <name type="scientific">Copranaerobaculum intestinale</name>
    <dbReference type="NCBI Taxonomy" id="2692629"/>
    <lineage>
        <taxon>Bacteria</taxon>
        <taxon>Bacillati</taxon>
        <taxon>Bacillota</taxon>
        <taxon>Erysipelotrichia</taxon>
        <taxon>Erysipelotrichales</taxon>
        <taxon>Erysipelotrichaceae</taxon>
        <taxon>Copranaerobaculum</taxon>
    </lineage>
</organism>
<sequence>MKTPFNFVMFKTYHAQRNHIRMNMTDHGLSPGQPKILRYLNTHEDCMLKDIAANCDVEPATVSRILGNLEETGMLTKTVGTQDKRSLRLAITKKGKEALAWWNIHCQEVDELSLKGFSEEERCEFEKYLDRMYFNLSGRHLE</sequence>
<dbReference type="RefSeq" id="WP_160625072.1">
    <property type="nucleotide sequence ID" value="NZ_WUUQ01000002.1"/>
</dbReference>